<comment type="caution">
    <text evidence="2">The sequence shown here is derived from an EMBL/GenBank/DDBJ whole genome shotgun (WGS) entry which is preliminary data.</text>
</comment>
<accession>A0A834Z4P9</accession>
<organism evidence="2 3">
    <name type="scientific">Tetracentron sinense</name>
    <name type="common">Spur-leaf</name>
    <dbReference type="NCBI Taxonomy" id="13715"/>
    <lineage>
        <taxon>Eukaryota</taxon>
        <taxon>Viridiplantae</taxon>
        <taxon>Streptophyta</taxon>
        <taxon>Embryophyta</taxon>
        <taxon>Tracheophyta</taxon>
        <taxon>Spermatophyta</taxon>
        <taxon>Magnoliopsida</taxon>
        <taxon>Trochodendrales</taxon>
        <taxon>Trochodendraceae</taxon>
        <taxon>Tetracentron</taxon>
    </lineage>
</organism>
<evidence type="ECO:0000313" key="2">
    <source>
        <dbReference type="EMBL" id="KAF8398741.1"/>
    </source>
</evidence>
<dbReference type="OMA" id="YERRKWN"/>
<evidence type="ECO:0000313" key="3">
    <source>
        <dbReference type="Proteomes" id="UP000655225"/>
    </source>
</evidence>
<dbReference type="PANTHER" id="PTHR32166">
    <property type="entry name" value="OSJNBA0013A04.12 PROTEIN"/>
    <property type="match status" value="1"/>
</dbReference>
<reference evidence="2 3" key="1">
    <citation type="submission" date="2020-04" db="EMBL/GenBank/DDBJ databases">
        <title>Plant Genome Project.</title>
        <authorList>
            <person name="Zhang R.-G."/>
        </authorList>
    </citation>
    <scope>NUCLEOTIDE SEQUENCE [LARGE SCALE GENOMIC DNA]</scope>
    <source>
        <strain evidence="2">YNK0</strain>
        <tissue evidence="2">Leaf</tissue>
    </source>
</reference>
<keyword evidence="3" id="KW-1185">Reference proteome</keyword>
<sequence length="295" mass="34305">MSGFIYNHGFVLSLMRTHTNNSDLLRPAVTRFATAFLILQSIHKKKDALRKVFTCDEWNKSKWSRDVKGNKVMETVLSTTFWNNIVYAMKITTPLVRVLRLVDGEKKPPMGYIYEAMDRAKETIKEAMGGQRYERRKWNVQLHQPLHAAGYILNPEFYYNNQDIEPCEQGSFGSSTSNLQKLALRILGLTCSASGCERNWSVFEHLHTKKRNRLEQKKLNDLVYVPYNQKLVERFNTRDSIDPITLQDIDDCNEWLIGSMQELVHEDDDLTWDQVAEASGANEQRTRHTRFSSHL</sequence>
<dbReference type="PANTHER" id="PTHR32166:SF74">
    <property type="entry name" value="OS05G0256350 PROTEIN"/>
    <property type="match status" value="1"/>
</dbReference>
<proteinExistence type="predicted"/>
<evidence type="ECO:0000259" key="1">
    <source>
        <dbReference type="Pfam" id="PF05699"/>
    </source>
</evidence>
<dbReference type="InterPro" id="IPR008906">
    <property type="entry name" value="HATC_C_dom"/>
</dbReference>
<feature type="domain" description="HAT C-terminal dimerisation" evidence="1">
    <location>
        <begin position="174"/>
        <end position="225"/>
    </location>
</feature>
<protein>
    <recommendedName>
        <fullName evidence="1">HAT C-terminal dimerisation domain-containing protein</fullName>
    </recommendedName>
</protein>
<gene>
    <name evidence="2" type="ORF">HHK36_014599</name>
</gene>
<name>A0A834Z4P9_TETSI</name>
<dbReference type="Pfam" id="PF05699">
    <property type="entry name" value="Dimer_Tnp_hAT"/>
    <property type="match status" value="1"/>
</dbReference>
<dbReference type="AlphaFoldDB" id="A0A834Z4P9"/>
<dbReference type="EMBL" id="JABCRI010000010">
    <property type="protein sequence ID" value="KAF8398741.1"/>
    <property type="molecule type" value="Genomic_DNA"/>
</dbReference>
<dbReference type="OrthoDB" id="2012664at2759"/>
<dbReference type="Proteomes" id="UP000655225">
    <property type="component" value="Unassembled WGS sequence"/>
</dbReference>
<dbReference type="InterPro" id="IPR012337">
    <property type="entry name" value="RNaseH-like_sf"/>
</dbReference>
<dbReference type="SUPFAM" id="SSF53098">
    <property type="entry name" value="Ribonuclease H-like"/>
    <property type="match status" value="1"/>
</dbReference>
<dbReference type="GO" id="GO:0046983">
    <property type="term" value="F:protein dimerization activity"/>
    <property type="evidence" value="ECO:0007669"/>
    <property type="project" value="InterPro"/>
</dbReference>